<name>A0ABR0RSV2_9EURO</name>
<keyword evidence="6" id="KW-1185">Reference proteome</keyword>
<comment type="pathway">
    <text evidence="1">Protein modification; protein ubiquitination.</text>
</comment>
<dbReference type="Gene3D" id="1.20.1280.50">
    <property type="match status" value="1"/>
</dbReference>
<dbReference type="Pfam" id="PF12937">
    <property type="entry name" value="F-box-like"/>
    <property type="match status" value="1"/>
</dbReference>
<feature type="domain" description="F-box" evidence="4">
    <location>
        <begin position="45"/>
        <end position="91"/>
    </location>
</feature>
<sequence>MGFFNRALFSSASESSRASPQLSETSSESRMELAQHADQQPRPPTAPILKLPPEIIQHILSFLNVQHLQSLYRTCHDFKTHVEDEQLWLPLLKASLPDHDVPPTPHPAPSYRHLYLSHHPHWFLPHHRIWFSDDAYNGKLILIKYNPATATISGYRLAAERPPTQPQLWSIKPSVIIHQIEPRVYVSTDDPVLHLTYPFSSETNTNTWTPQTETPMRVGRPEQKINASLMLSKTLPESTANTPSVIVWPPRTIPSMPRTRSSTGNNSSNSFMAKGHKPSTIDEISTTTFRLRTWSHFTQGMRSLGVRVGEEVSTWSTLDTSLYTPSATKPYQGLFVGDYAAHGCEFLLVLQTERAPRYQREAMGVGGDGGEEEGGGTRRANYIQAVLAALREQQFNDEEDEADEPGVGMEKTAAGANGASVQGGNVSPNVADPDGSIHRGSIEAIKITGDVNVPRGEHTFIADDIGPDGTIRIAHEEPFRGARVVRSRGHVAARGFRDDEFIPSQLFLINPDLLAQYWLPFGHISFYKRIDVDELMRGVAVQRRMSE</sequence>
<dbReference type="InterPro" id="IPR001810">
    <property type="entry name" value="F-box_dom"/>
</dbReference>
<comment type="caution">
    <text evidence="5">The sequence shown here is derived from an EMBL/GenBank/DDBJ whole genome shotgun (WGS) entry which is preliminary data.</text>
</comment>
<keyword evidence="2" id="KW-0833">Ubl conjugation pathway</keyword>
<feature type="region of interest" description="Disordered" evidence="3">
    <location>
        <begin position="241"/>
        <end position="278"/>
    </location>
</feature>
<dbReference type="GeneID" id="89997933"/>
<evidence type="ECO:0000256" key="1">
    <source>
        <dbReference type="ARBA" id="ARBA00004906"/>
    </source>
</evidence>
<feature type="region of interest" description="Disordered" evidence="3">
    <location>
        <begin position="15"/>
        <end position="48"/>
    </location>
</feature>
<feature type="compositionally biased region" description="Polar residues" evidence="3">
    <location>
        <begin position="419"/>
        <end position="428"/>
    </location>
</feature>
<evidence type="ECO:0000256" key="2">
    <source>
        <dbReference type="ARBA" id="ARBA00022786"/>
    </source>
</evidence>
<feature type="compositionally biased region" description="Low complexity" evidence="3">
    <location>
        <begin position="15"/>
        <end position="24"/>
    </location>
</feature>
<dbReference type="Pfam" id="PF12014">
    <property type="entry name" value="Cyclin_D1_bind"/>
    <property type="match status" value="1"/>
</dbReference>
<evidence type="ECO:0000313" key="6">
    <source>
        <dbReference type="Proteomes" id="UP001334248"/>
    </source>
</evidence>
<dbReference type="PANTHER" id="PTHR10706:SF130">
    <property type="entry name" value="F-BOX ONLY PROTEIN 31"/>
    <property type="match status" value="1"/>
</dbReference>
<dbReference type="EMBL" id="JAVHJV010000004">
    <property type="protein sequence ID" value="KAK5943477.1"/>
    <property type="molecule type" value="Genomic_DNA"/>
</dbReference>
<reference evidence="5 6" key="1">
    <citation type="journal article" date="2023" name="Res Sq">
        <title>Genomic and morphological characterization of Knufia obscura isolated from the Mars 2020 spacecraft assembly facility.</title>
        <authorList>
            <person name="Chander A.M."/>
            <person name="Teixeira M.M."/>
            <person name="Singh N.K."/>
            <person name="Williams M.P."/>
            <person name="Parker C.W."/>
            <person name="Leo P."/>
            <person name="Stajich J.E."/>
            <person name="Torok T."/>
            <person name="Tighe S."/>
            <person name="Mason C.E."/>
            <person name="Venkateswaran K."/>
        </authorList>
    </citation>
    <scope>NUCLEOTIDE SEQUENCE [LARGE SCALE GENOMIC DNA]</scope>
    <source>
        <strain evidence="5 6">CCFEE 5817</strain>
    </source>
</reference>
<proteinExistence type="predicted"/>
<dbReference type="InterPro" id="IPR036047">
    <property type="entry name" value="F-box-like_dom_sf"/>
</dbReference>
<dbReference type="Proteomes" id="UP001334248">
    <property type="component" value="Unassembled WGS sequence"/>
</dbReference>
<organism evidence="5 6">
    <name type="scientific">Knufia obscura</name>
    <dbReference type="NCBI Taxonomy" id="1635080"/>
    <lineage>
        <taxon>Eukaryota</taxon>
        <taxon>Fungi</taxon>
        <taxon>Dikarya</taxon>
        <taxon>Ascomycota</taxon>
        <taxon>Pezizomycotina</taxon>
        <taxon>Eurotiomycetes</taxon>
        <taxon>Chaetothyriomycetidae</taxon>
        <taxon>Chaetothyriales</taxon>
        <taxon>Trichomeriaceae</taxon>
        <taxon>Knufia</taxon>
    </lineage>
</organism>
<dbReference type="SUPFAM" id="SSF81383">
    <property type="entry name" value="F-box domain"/>
    <property type="match status" value="1"/>
</dbReference>
<evidence type="ECO:0000259" key="4">
    <source>
        <dbReference type="PROSITE" id="PS50181"/>
    </source>
</evidence>
<protein>
    <recommendedName>
        <fullName evidence="4">F-box domain-containing protein</fullName>
    </recommendedName>
</protein>
<feature type="region of interest" description="Disordered" evidence="3">
    <location>
        <begin position="397"/>
        <end position="437"/>
    </location>
</feature>
<gene>
    <name evidence="5" type="ORF">PMZ80_004484</name>
</gene>
<evidence type="ECO:0000256" key="3">
    <source>
        <dbReference type="SAM" id="MobiDB-lite"/>
    </source>
</evidence>
<accession>A0ABR0RSV2</accession>
<dbReference type="PROSITE" id="PS50181">
    <property type="entry name" value="FBOX"/>
    <property type="match status" value="1"/>
</dbReference>
<evidence type="ECO:0000313" key="5">
    <source>
        <dbReference type="EMBL" id="KAK5943477.1"/>
    </source>
</evidence>
<dbReference type="RefSeq" id="XP_064731567.1">
    <property type="nucleotide sequence ID" value="XM_064872909.1"/>
</dbReference>
<dbReference type="PANTHER" id="PTHR10706">
    <property type="entry name" value="F-BOX FAMILY PROTEIN"/>
    <property type="match status" value="1"/>
</dbReference>
<dbReference type="InterPro" id="IPR045048">
    <property type="entry name" value="FBXO31/39"/>
</dbReference>
<feature type="compositionally biased region" description="Low complexity" evidence="3">
    <location>
        <begin position="258"/>
        <end position="270"/>
    </location>
</feature>